<proteinExistence type="predicted"/>
<evidence type="ECO:0000313" key="1">
    <source>
        <dbReference type="Proteomes" id="UP001732780"/>
    </source>
</evidence>
<keyword evidence="1" id="KW-1185">Reference proteome</keyword>
<sequence length="315" mass="33859">MPSSPGPFAPRSSPCVVEEGPLSPRGPEGPKLSEDQPAWPELGAARRRPAGHLHLVQTCALCKLGNQHQLLRSEGATKPENTKPEYASGTVEVAPQELTDHKTLTSVGGAHGAYYTLADTGLGAAPVWPGSARPPSASPEAQLLGQEDPWLPPLGDSGGGNERRQGCIPVSPCVAQVAGRTQRTGRSMWHRAALWEPGGGHPVGRRAPKFPRTCLRGPPRVQPVVAQLGTCTWSPLLPCATSHPAASCSARSLWIPDVPVVVQDHLVCLTRWDTQRHFSEAIHHRHPHLCCGLCVLTHHHPHHHQLQHSHSPFAN</sequence>
<gene>
    <name evidence="2" type="primary">LOC141576741</name>
</gene>
<organism evidence="1 2">
    <name type="scientific">Camelus bactrianus</name>
    <name type="common">Bactrian camel</name>
    <dbReference type="NCBI Taxonomy" id="9837"/>
    <lineage>
        <taxon>Eukaryota</taxon>
        <taxon>Metazoa</taxon>
        <taxon>Chordata</taxon>
        <taxon>Craniata</taxon>
        <taxon>Vertebrata</taxon>
        <taxon>Euteleostomi</taxon>
        <taxon>Mammalia</taxon>
        <taxon>Eutheria</taxon>
        <taxon>Laurasiatheria</taxon>
        <taxon>Artiodactyla</taxon>
        <taxon>Tylopoda</taxon>
        <taxon>Camelidae</taxon>
        <taxon>Camelus</taxon>
    </lineage>
</organism>
<protein>
    <submittedName>
        <fullName evidence="2">Uncharacterized protein LOC141576741</fullName>
    </submittedName>
</protein>
<name>A0AC58Q1U7_CAMBA</name>
<dbReference type="Proteomes" id="UP001732780">
    <property type="component" value="Unplaced"/>
</dbReference>
<reference evidence="2" key="1">
    <citation type="submission" date="2025-08" db="UniProtKB">
        <authorList>
            <consortium name="RefSeq"/>
        </authorList>
    </citation>
    <scope>IDENTIFICATION</scope>
    <source>
        <tissue evidence="2">Blood</tissue>
    </source>
</reference>
<accession>A0AC58Q1U7</accession>
<dbReference type="RefSeq" id="XP_074216252.1">
    <property type="nucleotide sequence ID" value="XM_074360151.1"/>
</dbReference>
<evidence type="ECO:0000313" key="2">
    <source>
        <dbReference type="RefSeq" id="XP_074216252.1"/>
    </source>
</evidence>